<feature type="domain" description="Aldehyde oxidase/xanthine dehydrogenase a/b hammerhead" evidence="2">
    <location>
        <begin position="39"/>
        <end position="146"/>
    </location>
</feature>
<dbReference type="GO" id="GO:0016491">
    <property type="term" value="F:oxidoreductase activity"/>
    <property type="evidence" value="ECO:0007669"/>
    <property type="project" value="InterPro"/>
</dbReference>
<reference evidence="3 4" key="1">
    <citation type="submission" date="2018-08" db="EMBL/GenBank/DDBJ databases">
        <title>Recombination of ecologically and evolutionarily significant loci maintains genetic cohesion in the Pseudomonas syringae species complex.</title>
        <authorList>
            <person name="Dillon M."/>
            <person name="Thakur S."/>
            <person name="Almeida R.N.D."/>
            <person name="Weir B.S."/>
            <person name="Guttman D.S."/>
        </authorList>
    </citation>
    <scope>NUCLEOTIDE SEQUENCE [LARGE SCALE GENOMIC DNA]</scope>
    <source>
        <strain evidence="3 4">ICMP 3934</strain>
    </source>
</reference>
<dbReference type="AlphaFoldDB" id="A0A3M5NI31"/>
<dbReference type="InterPro" id="IPR036856">
    <property type="entry name" value="Ald_Oxase/Xan_DH_a/b_sf"/>
</dbReference>
<sequence length="275" mass="29895">MSEHSSPLTQADMLALFQQDLSTGVGRSVKHDSADKHVSGEAVYIDDRLEFPNQLHVYARLSDRAHARILSIDTSPCYAFEGVRIAITHEDIPGLKDIGPLLPGDPLLAIDKVEFVGQPVLAVAARDLDVARQAAMAAIIEYEDLEPVLDVVQALRQKHFVLDSHTHKRGDSAMALKGATHRLQGNLHIGGQEHFYLETQISSVMPTEDGGMIVYCSTQNPTEIQKLVAEVLNVPMNRIVVDMRRMGGGFGGKETQAASPACLCAVIARLTGQPT</sequence>
<evidence type="ECO:0000256" key="1">
    <source>
        <dbReference type="ARBA" id="ARBA00053029"/>
    </source>
</evidence>
<accession>A0A3M5NI31</accession>
<dbReference type="InterPro" id="IPR000674">
    <property type="entry name" value="Ald_Oxase/Xan_DH_a/b"/>
</dbReference>
<evidence type="ECO:0000313" key="4">
    <source>
        <dbReference type="Proteomes" id="UP000282636"/>
    </source>
</evidence>
<proteinExistence type="predicted"/>
<evidence type="ECO:0000313" key="3">
    <source>
        <dbReference type="EMBL" id="RMT72108.1"/>
    </source>
</evidence>
<dbReference type="Pfam" id="PF01315">
    <property type="entry name" value="Ald_Xan_dh_C"/>
    <property type="match status" value="1"/>
</dbReference>
<dbReference type="Proteomes" id="UP000282636">
    <property type="component" value="Unassembled WGS sequence"/>
</dbReference>
<dbReference type="SUPFAM" id="SSF54665">
    <property type="entry name" value="CO dehydrogenase molybdoprotein N-domain-like"/>
    <property type="match status" value="1"/>
</dbReference>
<dbReference type="GO" id="GO:0005506">
    <property type="term" value="F:iron ion binding"/>
    <property type="evidence" value="ECO:0007669"/>
    <property type="project" value="InterPro"/>
</dbReference>
<dbReference type="InterPro" id="IPR016208">
    <property type="entry name" value="Ald_Oxase/xanthine_DH-like"/>
</dbReference>
<evidence type="ECO:0000259" key="2">
    <source>
        <dbReference type="SMART" id="SM01008"/>
    </source>
</evidence>
<dbReference type="PANTHER" id="PTHR45444">
    <property type="entry name" value="XANTHINE DEHYDROGENASE"/>
    <property type="match status" value="1"/>
</dbReference>
<dbReference type="PANTHER" id="PTHR45444:SF3">
    <property type="entry name" value="XANTHINE DEHYDROGENASE"/>
    <property type="match status" value="1"/>
</dbReference>
<protein>
    <recommendedName>
        <fullName evidence="2">Aldehyde oxidase/xanthine dehydrogenase a/b hammerhead domain-containing protein</fullName>
    </recommendedName>
</protein>
<comment type="caution">
    <text evidence="3">The sequence shown here is derived from an EMBL/GenBank/DDBJ whole genome shotgun (WGS) entry which is preliminary data.</text>
</comment>
<dbReference type="SUPFAM" id="SSF56003">
    <property type="entry name" value="Molybdenum cofactor-binding domain"/>
    <property type="match status" value="1"/>
</dbReference>
<name>A0A3M5NI31_PSESX</name>
<dbReference type="SMART" id="SM01008">
    <property type="entry name" value="Ald_Xan_dh_C"/>
    <property type="match status" value="1"/>
</dbReference>
<dbReference type="Gene3D" id="3.30.365.10">
    <property type="entry name" value="Aldehyde oxidase/xanthine dehydrogenase, molybdopterin binding domain"/>
    <property type="match status" value="2"/>
</dbReference>
<comment type="cofactor">
    <cofactor evidence="1">
        <name>Mo-molybdopterin cytosine dinucleotide</name>
        <dbReference type="ChEBI" id="CHEBI:71308"/>
    </cofactor>
</comment>
<dbReference type="InterPro" id="IPR037165">
    <property type="entry name" value="AldOxase/xan_DH_Mopterin-bd_sf"/>
</dbReference>
<dbReference type="RefSeq" id="WP_147478490.1">
    <property type="nucleotide sequence ID" value="NZ_RBTL01000077.1"/>
</dbReference>
<feature type="non-terminal residue" evidence="3">
    <location>
        <position position="275"/>
    </location>
</feature>
<dbReference type="FunFam" id="3.30.365.10:FF:000001">
    <property type="entry name" value="Xanthine dehydrogenase oxidase"/>
    <property type="match status" value="1"/>
</dbReference>
<organism evidence="3 4">
    <name type="scientific">Pseudomonas syringae pv. theae</name>
    <dbReference type="NCBI Taxonomy" id="103985"/>
    <lineage>
        <taxon>Bacteria</taxon>
        <taxon>Pseudomonadati</taxon>
        <taxon>Pseudomonadota</taxon>
        <taxon>Gammaproteobacteria</taxon>
        <taxon>Pseudomonadales</taxon>
        <taxon>Pseudomonadaceae</taxon>
        <taxon>Pseudomonas</taxon>
        <taxon>Pseudomonas syringae</taxon>
    </lineage>
</organism>
<dbReference type="Pfam" id="PF02738">
    <property type="entry name" value="MoCoBD_1"/>
    <property type="match status" value="1"/>
</dbReference>
<dbReference type="InterPro" id="IPR008274">
    <property type="entry name" value="AldOxase/xan_DH_MoCoBD1"/>
</dbReference>
<gene>
    <name evidence="3" type="ORF">ALP44_05191</name>
</gene>
<dbReference type="EMBL" id="RBTL01000077">
    <property type="protein sequence ID" value="RMT72108.1"/>
    <property type="molecule type" value="Genomic_DNA"/>
</dbReference>
<dbReference type="Gene3D" id="3.90.1170.50">
    <property type="entry name" value="Aldehyde oxidase/xanthine dehydrogenase, a/b hammerhead"/>
    <property type="match status" value="1"/>
</dbReference>